<proteinExistence type="predicted"/>
<dbReference type="EMBL" id="JABBWM010000007">
    <property type="protein sequence ID" value="KAG2115819.1"/>
    <property type="molecule type" value="Genomic_DNA"/>
</dbReference>
<dbReference type="Gene3D" id="3.30.70.330">
    <property type="match status" value="1"/>
</dbReference>
<evidence type="ECO:0000313" key="2">
    <source>
        <dbReference type="EMBL" id="KAG2115819.1"/>
    </source>
</evidence>
<dbReference type="OrthoDB" id="439808at2759"/>
<dbReference type="GeneID" id="64691746"/>
<evidence type="ECO:0000313" key="3">
    <source>
        <dbReference type="Proteomes" id="UP000823399"/>
    </source>
</evidence>
<comment type="caution">
    <text evidence="2">The sequence shown here is derived from an EMBL/GenBank/DDBJ whole genome shotgun (WGS) entry which is preliminary data.</text>
</comment>
<reference evidence="2" key="1">
    <citation type="journal article" date="2020" name="New Phytol.">
        <title>Comparative genomics reveals dynamic genome evolution in host specialist ectomycorrhizal fungi.</title>
        <authorList>
            <person name="Lofgren L.A."/>
            <person name="Nguyen N.H."/>
            <person name="Vilgalys R."/>
            <person name="Ruytinx J."/>
            <person name="Liao H.L."/>
            <person name="Branco S."/>
            <person name="Kuo A."/>
            <person name="LaButti K."/>
            <person name="Lipzen A."/>
            <person name="Andreopoulos W."/>
            <person name="Pangilinan J."/>
            <person name="Riley R."/>
            <person name="Hundley H."/>
            <person name="Na H."/>
            <person name="Barry K."/>
            <person name="Grigoriev I.V."/>
            <person name="Stajich J.E."/>
            <person name="Kennedy P.G."/>
        </authorList>
    </citation>
    <scope>NUCLEOTIDE SEQUENCE</scope>
    <source>
        <strain evidence="2">FC423</strain>
    </source>
</reference>
<feature type="region of interest" description="Disordered" evidence="1">
    <location>
        <begin position="189"/>
        <end position="210"/>
    </location>
</feature>
<dbReference type="GO" id="GO:0003676">
    <property type="term" value="F:nucleic acid binding"/>
    <property type="evidence" value="ECO:0007669"/>
    <property type="project" value="InterPro"/>
</dbReference>
<name>A0A9P7FFW9_9AGAM</name>
<organism evidence="2 3">
    <name type="scientific">Suillus discolor</name>
    <dbReference type="NCBI Taxonomy" id="1912936"/>
    <lineage>
        <taxon>Eukaryota</taxon>
        <taxon>Fungi</taxon>
        <taxon>Dikarya</taxon>
        <taxon>Basidiomycota</taxon>
        <taxon>Agaricomycotina</taxon>
        <taxon>Agaricomycetes</taxon>
        <taxon>Agaricomycetidae</taxon>
        <taxon>Boletales</taxon>
        <taxon>Suillineae</taxon>
        <taxon>Suillaceae</taxon>
        <taxon>Suillus</taxon>
    </lineage>
</organism>
<dbReference type="InterPro" id="IPR035979">
    <property type="entry name" value="RBD_domain_sf"/>
</dbReference>
<gene>
    <name evidence="2" type="ORF">F5147DRAFT_381861</name>
</gene>
<dbReference type="AlphaFoldDB" id="A0A9P7FFW9"/>
<sequence length="273" mass="30898">MRKMPLFAVVDDLQVGISPCGKQGENVICGRRRPHQTLLAHYRSRERELPNNVMVQYYAGYIARFSLMASGRSRACPPKKETKEENMGFAYVDFATPDAKVIAITQSEPELHGRNLLIKDGNDLWGRPITTPPAGTQEDAKGPSSGKSVSDLTKTLRVQKQPPAQTLFLGNLGFDTTVDSIRELFEAHRHPQKSGKGVKANEAEASAGEDDNVTKDVWLRKVRMGTFEDSGAYEEFAFRPYIAFSFFIRWQRRRRSRFRHSFPERQAILSSVF</sequence>
<keyword evidence="3" id="KW-1185">Reference proteome</keyword>
<evidence type="ECO:0008006" key="4">
    <source>
        <dbReference type="Google" id="ProtNLM"/>
    </source>
</evidence>
<dbReference type="RefSeq" id="XP_041297198.1">
    <property type="nucleotide sequence ID" value="XM_041429487.1"/>
</dbReference>
<accession>A0A9P7FFW9</accession>
<dbReference type="Proteomes" id="UP000823399">
    <property type="component" value="Unassembled WGS sequence"/>
</dbReference>
<evidence type="ECO:0000256" key="1">
    <source>
        <dbReference type="SAM" id="MobiDB-lite"/>
    </source>
</evidence>
<feature type="region of interest" description="Disordered" evidence="1">
    <location>
        <begin position="124"/>
        <end position="151"/>
    </location>
</feature>
<protein>
    <recommendedName>
        <fullName evidence="4">RRM domain-containing protein</fullName>
    </recommendedName>
</protein>
<dbReference type="InterPro" id="IPR012677">
    <property type="entry name" value="Nucleotide-bd_a/b_plait_sf"/>
</dbReference>
<dbReference type="SUPFAM" id="SSF54928">
    <property type="entry name" value="RNA-binding domain, RBD"/>
    <property type="match status" value="1"/>
</dbReference>